<accession>U9U1P4</accession>
<dbReference type="VEuPathDB" id="FungiDB:RhiirFUN_023054"/>
<evidence type="ECO:0008006" key="2">
    <source>
        <dbReference type="Google" id="ProtNLM"/>
    </source>
</evidence>
<organism evidence="1">
    <name type="scientific">Rhizophagus irregularis (strain DAOM 181602 / DAOM 197198 / MUCL 43194)</name>
    <name type="common">Arbuscular mycorrhizal fungus</name>
    <name type="synonym">Glomus intraradices</name>
    <dbReference type="NCBI Taxonomy" id="747089"/>
    <lineage>
        <taxon>Eukaryota</taxon>
        <taxon>Fungi</taxon>
        <taxon>Fungi incertae sedis</taxon>
        <taxon>Mucoromycota</taxon>
        <taxon>Glomeromycotina</taxon>
        <taxon>Glomeromycetes</taxon>
        <taxon>Glomerales</taxon>
        <taxon>Glomeraceae</taxon>
        <taxon>Rhizophagus</taxon>
    </lineage>
</organism>
<proteinExistence type="predicted"/>
<dbReference type="HOGENOM" id="CLU_2237999_0_0_1"/>
<name>U9U1P4_RHIID</name>
<evidence type="ECO:0000313" key="1">
    <source>
        <dbReference type="EMBL" id="ESA14334.1"/>
    </source>
</evidence>
<gene>
    <name evidence="1" type="ORF">GLOINDRAFT_25062</name>
</gene>
<dbReference type="AlphaFoldDB" id="U9U1P4"/>
<reference evidence="1" key="1">
    <citation type="submission" date="2013-07" db="EMBL/GenBank/DDBJ databases">
        <title>The genome of an arbuscular mycorrhizal fungus provides insights into the evolution of the oldest plant symbiosis.</title>
        <authorList>
            <consortium name="DOE Joint Genome Institute"/>
            <person name="Tisserant E."/>
            <person name="Malbreil M."/>
            <person name="Kuo A."/>
            <person name="Kohler A."/>
            <person name="Symeonidi A."/>
            <person name="Balestrini R."/>
            <person name="Charron P."/>
            <person name="Duensing N."/>
            <person name="Frei-dit-Frey N."/>
            <person name="Gianinazzi-Pearson V."/>
            <person name="Gilbert B."/>
            <person name="Handa Y."/>
            <person name="Hijri M."/>
            <person name="Kaul R."/>
            <person name="Kawaguchi M."/>
            <person name="Krajinski F."/>
            <person name="Lammers P."/>
            <person name="Lapierre D."/>
            <person name="Masclaux F.G."/>
            <person name="Murat C."/>
            <person name="Morin E."/>
            <person name="Ndikumana S."/>
            <person name="Pagni M."/>
            <person name="Petitpierre D."/>
            <person name="Requena N."/>
            <person name="Rosikiewicz P."/>
            <person name="Riley R."/>
            <person name="Saito K."/>
            <person name="San Clemente H."/>
            <person name="Shapiro H."/>
            <person name="van Tuinen D."/>
            <person name="Becard G."/>
            <person name="Bonfante P."/>
            <person name="Paszkowski U."/>
            <person name="Shachar-Hill Y."/>
            <person name="Young J.P."/>
            <person name="Sanders I.R."/>
            <person name="Henrissat B."/>
            <person name="Rensing S.A."/>
            <person name="Grigoriev I.V."/>
            <person name="Corradi N."/>
            <person name="Roux C."/>
            <person name="Martin F."/>
        </authorList>
    </citation>
    <scope>NUCLEOTIDE SEQUENCE</scope>
    <source>
        <strain evidence="1">DAOM 197198</strain>
    </source>
</reference>
<dbReference type="EMBL" id="KI283001">
    <property type="protein sequence ID" value="ESA14334.1"/>
    <property type="molecule type" value="Genomic_DNA"/>
</dbReference>
<sequence>MEQCWDADPSKRPDINELLKEIKYYPIKPKKLKIKMDEETTFTSSKLRTSKIHELRSTTEEQEEFYGKPYDSNNSYNSCDKIEIRDNSKELDDLRIPDGNEINEYLVK</sequence>
<protein>
    <recommendedName>
        <fullName evidence="2">Serine-threonine/tyrosine-protein kinase catalytic domain-containing protein</fullName>
    </recommendedName>
</protein>